<dbReference type="EMBL" id="CP093361">
    <property type="protein sequence ID" value="UQS87402.1"/>
    <property type="molecule type" value="Genomic_DNA"/>
</dbReference>
<dbReference type="InterPro" id="IPR048454">
    <property type="entry name" value="YetF_N"/>
</dbReference>
<keyword evidence="5 7" id="KW-1133">Transmembrane helix</keyword>
<dbReference type="Gene3D" id="3.30.240.20">
    <property type="entry name" value="bsu07140 like domains"/>
    <property type="match status" value="2"/>
</dbReference>
<evidence type="ECO:0000256" key="1">
    <source>
        <dbReference type="ARBA" id="ARBA00004651"/>
    </source>
</evidence>
<dbReference type="Proteomes" id="UP000831181">
    <property type="component" value="Chromosome"/>
</dbReference>
<keyword evidence="3" id="KW-1003">Cell membrane</keyword>
<dbReference type="InterPro" id="IPR021707">
    <property type="entry name" value="DUF3290"/>
</dbReference>
<gene>
    <name evidence="10" type="ORF">MOO44_04415</name>
</gene>
<evidence type="ECO:0000259" key="9">
    <source>
        <dbReference type="Pfam" id="PF20730"/>
    </source>
</evidence>
<dbReference type="Pfam" id="PF20730">
    <property type="entry name" value="YetF_N"/>
    <property type="match status" value="1"/>
</dbReference>
<evidence type="ECO:0000256" key="5">
    <source>
        <dbReference type="ARBA" id="ARBA00022989"/>
    </source>
</evidence>
<evidence type="ECO:0000256" key="6">
    <source>
        <dbReference type="ARBA" id="ARBA00023136"/>
    </source>
</evidence>
<name>A0A976RT79_9LACO</name>
<evidence type="ECO:0000313" key="11">
    <source>
        <dbReference type="Proteomes" id="UP000831181"/>
    </source>
</evidence>
<evidence type="ECO:0000256" key="4">
    <source>
        <dbReference type="ARBA" id="ARBA00022692"/>
    </source>
</evidence>
<evidence type="ECO:0000313" key="10">
    <source>
        <dbReference type="EMBL" id="UQS87402.1"/>
    </source>
</evidence>
<evidence type="ECO:0000256" key="3">
    <source>
        <dbReference type="ARBA" id="ARBA00022475"/>
    </source>
</evidence>
<organism evidence="10 11">
    <name type="scientific">Nicoliella spurrieriana</name>
    <dbReference type="NCBI Taxonomy" id="2925830"/>
    <lineage>
        <taxon>Bacteria</taxon>
        <taxon>Bacillati</taxon>
        <taxon>Bacillota</taxon>
        <taxon>Bacilli</taxon>
        <taxon>Lactobacillales</taxon>
        <taxon>Lactobacillaceae</taxon>
        <taxon>Nicoliella</taxon>
    </lineage>
</organism>
<feature type="domain" description="YetF C-terminal" evidence="8">
    <location>
        <begin position="238"/>
        <end position="354"/>
    </location>
</feature>
<evidence type="ECO:0000256" key="2">
    <source>
        <dbReference type="ARBA" id="ARBA00006448"/>
    </source>
</evidence>
<keyword evidence="6 7" id="KW-0472">Membrane</keyword>
<proteinExistence type="inferred from homology"/>
<comment type="similarity">
    <text evidence="2">Belongs to the UPF0702 family.</text>
</comment>
<evidence type="ECO:0000259" key="8">
    <source>
        <dbReference type="Pfam" id="PF04239"/>
    </source>
</evidence>
<reference evidence="10" key="1">
    <citation type="journal article" date="2022" name="Int. J. Syst. Evol. Microbiol.">
        <title>Apilactobacillus apisilvae sp. nov., Nicolia spurrieriana gen. nov. sp. nov., Bombilactobacillus folatiphilus sp. nov. and Bombilactobacillus thymidiniphilus sp. nov., four new lactic acid bacterial isolates from stingless bees Tetragonula carbonaria and Austroplebeia australis.</title>
        <authorList>
            <person name="Oliphant S.A."/>
            <person name="Watson-Haigh N.S."/>
            <person name="Sumby K.M."/>
            <person name="Gardner J."/>
            <person name="Groom S."/>
            <person name="Jiranek V."/>
        </authorList>
    </citation>
    <scope>NUCLEOTIDE SEQUENCE</scope>
    <source>
        <strain evidence="10">SGEP1_A5</strain>
    </source>
</reference>
<keyword evidence="4 7" id="KW-0812">Transmembrane</keyword>
<feature type="transmembrane region" description="Helical" evidence="7">
    <location>
        <begin position="159"/>
        <end position="180"/>
    </location>
</feature>
<dbReference type="Pfam" id="PF11694">
    <property type="entry name" value="DUF3290"/>
    <property type="match status" value="1"/>
</dbReference>
<dbReference type="KEGG" id="lbe:MOO44_04415"/>
<dbReference type="PANTHER" id="PTHR34582">
    <property type="entry name" value="UPF0702 TRANSMEMBRANE PROTEIN YCAP"/>
    <property type="match status" value="1"/>
</dbReference>
<dbReference type="RefSeq" id="WP_260117209.1">
    <property type="nucleotide sequence ID" value="NZ_CP093361.1"/>
</dbReference>
<dbReference type="Pfam" id="PF04239">
    <property type="entry name" value="DUF421"/>
    <property type="match status" value="1"/>
</dbReference>
<sequence>MNLFSYHYLTQNFSNLTLWLSLIAGAFVVAFIVLGVLYLRNRTNLKYRDFFIVLCFLAILFVSLQFSNFMSAQSSSSQSGQTATMLKNISKQKHVPLSQMYANSTQLQNGMTIKAGKQYYQVDFNNDQSGYSLTPTNLVYNKPNYVVANHFNFNFMNNIYVVLGMKLLIGFIMLVIQINLSGKGNLMPSNAIDQLQNYVLGGIIGGMIYNDAITILQFFIVLLIWSLIIFGSKLLVRQSDFFKRMLTGNPQKIITNGNIIVDNALKNGMTGSDLAFKLRLENIGSFQDVKSAILEQNGQMTITTYGSESIRYPLITDGKVDESVLDRIGKDEKWVEEQVNKQNLSVSQVYLGQLINGKLVLVPYPQHQHRSVKSFIQDTTNKIK</sequence>
<dbReference type="InterPro" id="IPR007353">
    <property type="entry name" value="DUF421"/>
</dbReference>
<dbReference type="AlphaFoldDB" id="A0A976RT79"/>
<dbReference type="GO" id="GO:0005886">
    <property type="term" value="C:plasma membrane"/>
    <property type="evidence" value="ECO:0007669"/>
    <property type="project" value="UniProtKB-SubCell"/>
</dbReference>
<evidence type="ECO:0000256" key="7">
    <source>
        <dbReference type="SAM" id="Phobius"/>
    </source>
</evidence>
<feature type="transmembrane region" description="Helical" evidence="7">
    <location>
        <begin position="192"/>
        <end position="209"/>
    </location>
</feature>
<feature type="transmembrane region" description="Helical" evidence="7">
    <location>
        <begin position="215"/>
        <end position="236"/>
    </location>
</feature>
<feature type="transmembrane region" description="Helical" evidence="7">
    <location>
        <begin position="50"/>
        <end position="70"/>
    </location>
</feature>
<accession>A0A976RT79</accession>
<dbReference type="InterPro" id="IPR023090">
    <property type="entry name" value="UPF0702_alpha/beta_dom_sf"/>
</dbReference>
<feature type="domain" description="YetF-like N-terminal transmembrane" evidence="9">
    <location>
        <begin position="161"/>
        <end position="230"/>
    </location>
</feature>
<feature type="transmembrane region" description="Helical" evidence="7">
    <location>
        <begin position="16"/>
        <end position="38"/>
    </location>
</feature>
<keyword evidence="11" id="KW-1185">Reference proteome</keyword>
<dbReference type="PANTHER" id="PTHR34582:SF6">
    <property type="entry name" value="UPF0702 TRANSMEMBRANE PROTEIN YCAP"/>
    <property type="match status" value="1"/>
</dbReference>
<protein>
    <submittedName>
        <fullName evidence="10">DUF3290 family protein</fullName>
    </submittedName>
</protein>
<comment type="subcellular location">
    <subcellularLocation>
        <location evidence="1">Cell membrane</location>
        <topology evidence="1">Multi-pass membrane protein</topology>
    </subcellularLocation>
</comment>